<dbReference type="Gene3D" id="1.20.58.390">
    <property type="entry name" value="Neurotransmitter-gated ion-channel transmembrane domain"/>
    <property type="match status" value="1"/>
</dbReference>
<dbReference type="Proteomes" id="UP000252519">
    <property type="component" value="Unassembled WGS sequence"/>
</dbReference>
<organism evidence="3 4">
    <name type="scientific">Ancylostoma caninum</name>
    <name type="common">Dog hookworm</name>
    <dbReference type="NCBI Taxonomy" id="29170"/>
    <lineage>
        <taxon>Eukaryota</taxon>
        <taxon>Metazoa</taxon>
        <taxon>Ecdysozoa</taxon>
        <taxon>Nematoda</taxon>
        <taxon>Chromadorea</taxon>
        <taxon>Rhabditida</taxon>
        <taxon>Rhabditina</taxon>
        <taxon>Rhabditomorpha</taxon>
        <taxon>Strongyloidea</taxon>
        <taxon>Ancylostomatidae</taxon>
        <taxon>Ancylostomatinae</taxon>
        <taxon>Ancylostoma</taxon>
    </lineage>
</organism>
<keyword evidence="1" id="KW-0472">Membrane</keyword>
<reference evidence="3 4" key="1">
    <citation type="submission" date="2014-10" db="EMBL/GenBank/DDBJ databases">
        <title>Draft genome of the hookworm Ancylostoma caninum.</title>
        <authorList>
            <person name="Mitreva M."/>
        </authorList>
    </citation>
    <scope>NUCLEOTIDE SEQUENCE [LARGE SCALE GENOMIC DNA]</scope>
    <source>
        <strain evidence="3 4">Baltimore</strain>
    </source>
</reference>
<feature type="transmembrane region" description="Helical" evidence="1">
    <location>
        <begin position="85"/>
        <end position="105"/>
    </location>
</feature>
<comment type="caution">
    <text evidence="3">The sequence shown here is derived from an EMBL/GenBank/DDBJ whole genome shotgun (WGS) entry which is preliminary data.</text>
</comment>
<feature type="domain" description="Neurotransmitter-gated ion-channel transmembrane" evidence="2">
    <location>
        <begin position="35"/>
        <end position="102"/>
    </location>
</feature>
<dbReference type="InterPro" id="IPR006029">
    <property type="entry name" value="Neurotrans-gated_channel_TM"/>
</dbReference>
<dbReference type="GO" id="GO:0006811">
    <property type="term" value="P:monoatomic ion transport"/>
    <property type="evidence" value="ECO:0007669"/>
    <property type="project" value="InterPro"/>
</dbReference>
<dbReference type="AlphaFoldDB" id="A0A368FBH6"/>
<keyword evidence="1" id="KW-0812">Transmembrane</keyword>
<feature type="non-terminal residue" evidence="3">
    <location>
        <position position="1"/>
    </location>
</feature>
<dbReference type="OrthoDB" id="5975154at2759"/>
<keyword evidence="4" id="KW-1185">Reference proteome</keyword>
<dbReference type="GO" id="GO:0016020">
    <property type="term" value="C:membrane"/>
    <property type="evidence" value="ECO:0007669"/>
    <property type="project" value="InterPro"/>
</dbReference>
<dbReference type="InterPro" id="IPR036719">
    <property type="entry name" value="Neuro-gated_channel_TM_sf"/>
</dbReference>
<gene>
    <name evidence="3" type="ORF">ANCCAN_26000</name>
</gene>
<evidence type="ECO:0000256" key="1">
    <source>
        <dbReference type="SAM" id="Phobius"/>
    </source>
</evidence>
<name>A0A368FBH6_ANCCA</name>
<dbReference type="STRING" id="29170.A0A368FBH6"/>
<keyword evidence="1" id="KW-1133">Transmembrane helix</keyword>
<protein>
    <recommendedName>
        <fullName evidence="2">Neurotransmitter-gated ion-channel transmembrane domain-containing protein</fullName>
    </recommendedName>
</protein>
<accession>A0A368FBH6</accession>
<proteinExistence type="predicted"/>
<evidence type="ECO:0000313" key="4">
    <source>
        <dbReference type="Proteomes" id="UP000252519"/>
    </source>
</evidence>
<dbReference type="SUPFAM" id="SSF90112">
    <property type="entry name" value="Neurotransmitter-gated ion-channel transmembrane pore"/>
    <property type="match status" value="1"/>
</dbReference>
<dbReference type="InterPro" id="IPR038050">
    <property type="entry name" value="Neuro_actylchol_rec"/>
</dbReference>
<sequence length="112" mass="13188">LTVVDECEPRRVEERRHLWQNGSKRLPERSVIPSKQVNQEQITQLLLLREIHEHLSAITNEIRVIETNKAVEDDWKFAAMVVDRLCLFIFSAFILFSTFGCFSSVPNLRRFM</sequence>
<dbReference type="Pfam" id="PF02932">
    <property type="entry name" value="Neur_chan_memb"/>
    <property type="match status" value="1"/>
</dbReference>
<evidence type="ECO:0000313" key="3">
    <source>
        <dbReference type="EMBL" id="RCN28260.1"/>
    </source>
</evidence>
<dbReference type="EMBL" id="JOJR01002813">
    <property type="protein sequence ID" value="RCN28260.1"/>
    <property type="molecule type" value="Genomic_DNA"/>
</dbReference>
<evidence type="ECO:0000259" key="2">
    <source>
        <dbReference type="Pfam" id="PF02932"/>
    </source>
</evidence>